<dbReference type="EMBL" id="PDCK01000044">
    <property type="protein sequence ID" value="PRQ23418.1"/>
    <property type="molecule type" value="Genomic_DNA"/>
</dbReference>
<reference evidence="1 2" key="1">
    <citation type="journal article" date="2018" name="Nat. Genet.">
        <title>The Rosa genome provides new insights in the design of modern roses.</title>
        <authorList>
            <person name="Bendahmane M."/>
        </authorList>
    </citation>
    <scope>NUCLEOTIDE SEQUENCE [LARGE SCALE GENOMIC DNA]</scope>
    <source>
        <strain evidence="2">cv. Old Blush</strain>
    </source>
</reference>
<proteinExistence type="predicted"/>
<name>A0A2P6PNA5_ROSCH</name>
<evidence type="ECO:0000313" key="1">
    <source>
        <dbReference type="EMBL" id="PRQ23418.1"/>
    </source>
</evidence>
<accession>A0A2P6PNA5</accession>
<keyword evidence="2" id="KW-1185">Reference proteome</keyword>
<comment type="caution">
    <text evidence="1">The sequence shown here is derived from an EMBL/GenBank/DDBJ whole genome shotgun (WGS) entry which is preliminary data.</text>
</comment>
<gene>
    <name evidence="1" type="ORF">RchiOBHm_Chr6g0261121</name>
</gene>
<dbReference type="AlphaFoldDB" id="A0A2P6PNA5"/>
<protein>
    <submittedName>
        <fullName evidence="1">Uncharacterized protein</fullName>
    </submittedName>
</protein>
<dbReference type="Gramene" id="PRQ23418">
    <property type="protein sequence ID" value="PRQ23418"/>
    <property type="gene ID" value="RchiOBHm_Chr6g0261121"/>
</dbReference>
<dbReference type="Proteomes" id="UP000238479">
    <property type="component" value="Chromosome 6"/>
</dbReference>
<evidence type="ECO:0000313" key="2">
    <source>
        <dbReference type="Proteomes" id="UP000238479"/>
    </source>
</evidence>
<sequence length="119" mass="13196">MGTGTGNPQYLITGIGEGTGMENEVGYGDGNLIPLPYPPHCHPYLAQRIGRTSFHYLIVCDKAAAFEIFSNGIYKLRIWFQNSWTCETAVLQIGLHPIMMKSIEVLCSILQMGLHTSHL</sequence>
<organism evidence="1 2">
    <name type="scientific">Rosa chinensis</name>
    <name type="common">China rose</name>
    <dbReference type="NCBI Taxonomy" id="74649"/>
    <lineage>
        <taxon>Eukaryota</taxon>
        <taxon>Viridiplantae</taxon>
        <taxon>Streptophyta</taxon>
        <taxon>Embryophyta</taxon>
        <taxon>Tracheophyta</taxon>
        <taxon>Spermatophyta</taxon>
        <taxon>Magnoliopsida</taxon>
        <taxon>eudicotyledons</taxon>
        <taxon>Gunneridae</taxon>
        <taxon>Pentapetalae</taxon>
        <taxon>rosids</taxon>
        <taxon>fabids</taxon>
        <taxon>Rosales</taxon>
        <taxon>Rosaceae</taxon>
        <taxon>Rosoideae</taxon>
        <taxon>Rosoideae incertae sedis</taxon>
        <taxon>Rosa</taxon>
    </lineage>
</organism>